<dbReference type="InterPro" id="IPR013126">
    <property type="entry name" value="Hsp_70_fam"/>
</dbReference>
<dbReference type="InterPro" id="IPR043129">
    <property type="entry name" value="ATPase_NBD"/>
</dbReference>
<dbReference type="EMBL" id="AUYB01000080">
    <property type="protein sequence ID" value="KZN43257.1"/>
    <property type="molecule type" value="Genomic_DNA"/>
</dbReference>
<dbReference type="PATRIC" id="fig|1365250.3.peg.807"/>
<evidence type="ECO:0000256" key="6">
    <source>
        <dbReference type="SAM" id="Coils"/>
    </source>
</evidence>
<comment type="caution">
    <text evidence="7">The sequence shown here is derived from an EMBL/GenBank/DDBJ whole genome shotgun (WGS) entry which is preliminary data.</text>
</comment>
<dbReference type="RefSeq" id="WP_063364711.1">
    <property type="nucleotide sequence ID" value="NZ_AQHB01000019.1"/>
</dbReference>
<evidence type="ECO:0008006" key="9">
    <source>
        <dbReference type="Google" id="ProtNLM"/>
    </source>
</evidence>
<dbReference type="Pfam" id="PF00012">
    <property type="entry name" value="HSP70"/>
    <property type="match status" value="1"/>
</dbReference>
<evidence type="ECO:0000256" key="2">
    <source>
        <dbReference type="ARBA" id="ARBA00022741"/>
    </source>
</evidence>
<evidence type="ECO:0000256" key="5">
    <source>
        <dbReference type="RuleBase" id="RU003322"/>
    </source>
</evidence>
<keyword evidence="8" id="KW-1185">Reference proteome</keyword>
<dbReference type="Gene3D" id="3.90.640.10">
    <property type="entry name" value="Actin, Chain A, domain 4"/>
    <property type="match status" value="1"/>
</dbReference>
<dbReference type="Gene3D" id="3.30.420.40">
    <property type="match status" value="2"/>
</dbReference>
<dbReference type="PROSITE" id="PS00329">
    <property type="entry name" value="HSP70_2"/>
    <property type="match status" value="1"/>
</dbReference>
<dbReference type="AlphaFoldDB" id="A0A166YQ86"/>
<keyword evidence="2 5" id="KW-0547">Nucleotide-binding</keyword>
<keyword evidence="3 5" id="KW-0067">ATP-binding</keyword>
<feature type="coiled-coil region" evidence="6">
    <location>
        <begin position="226"/>
        <end position="253"/>
    </location>
</feature>
<comment type="similarity">
    <text evidence="1 5">Belongs to the heat shock protein 70 family.</text>
</comment>
<dbReference type="GO" id="GO:0140662">
    <property type="term" value="F:ATP-dependent protein folding chaperone"/>
    <property type="evidence" value="ECO:0007669"/>
    <property type="project" value="InterPro"/>
</dbReference>
<reference evidence="7 8" key="1">
    <citation type="submission" date="2013-07" db="EMBL/GenBank/DDBJ databases">
        <title>Comparative Genomic and Metabolomic Analysis of Twelve Strains of Pseudoalteromonas luteoviolacea.</title>
        <authorList>
            <person name="Vynne N.G."/>
            <person name="Mansson M."/>
            <person name="Gram L."/>
        </authorList>
    </citation>
    <scope>NUCLEOTIDE SEQUENCE [LARGE SCALE GENOMIC DNA]</scope>
    <source>
        <strain evidence="7 8">DSM 6061</strain>
    </source>
</reference>
<dbReference type="GO" id="GO:0005524">
    <property type="term" value="F:ATP binding"/>
    <property type="evidence" value="ECO:0007669"/>
    <property type="project" value="UniProtKB-KW"/>
</dbReference>
<dbReference type="InterPro" id="IPR029047">
    <property type="entry name" value="HSP70_peptide-bd_sf"/>
</dbReference>
<keyword evidence="4" id="KW-0143">Chaperone</keyword>
<dbReference type="Proteomes" id="UP000076643">
    <property type="component" value="Unassembled WGS sequence"/>
</dbReference>
<evidence type="ECO:0000256" key="3">
    <source>
        <dbReference type="ARBA" id="ARBA00022840"/>
    </source>
</evidence>
<evidence type="ECO:0000256" key="4">
    <source>
        <dbReference type="ARBA" id="ARBA00023186"/>
    </source>
</evidence>
<keyword evidence="6" id="KW-0175">Coiled coil</keyword>
<dbReference type="Gene3D" id="2.60.34.10">
    <property type="entry name" value="Substrate Binding Domain Of DNAk, Chain A, domain 1"/>
    <property type="match status" value="1"/>
</dbReference>
<sequence>MAIIGIDLGTTNSACCVWKGDELIKVPNALDSYLTPSVVGIDEDKNIIVGQIAKERLLTHSDKTVAVFKRLMGSEHEVELGSKSFSAPELSAFVIKSLIRDAETLLEETVTEAVISVPAYFNENQRAATKLAGELAGIKVRRLINEPTAAAMAYGLNKREEGTFLILDMGGGTFDVSILEYFSGVMEVHACSGDNFLGGEDFVQVMIDDVLSQLNVKKTVLTAQEYHLLYLQMESLKKRIDQVEEETLQLQLNNKSVEFKVSNQWFISLINPLLLRVKNPIQLALQDADMSPSEIDEVILVGGATRLRQFRVAVAKLFGRFPSCDLDPDTVVGIGAGIQAGLLAANQALQDVVLTDVCPYTLGVEVLDQNKNPGAFLPVIERNTVVPVSIEKQVITARDDQKLVMINIFQGENRLVEKNVFLGFVNVPVPKAKAGEHPITVRYSYDMSGLLVVDVTVDSTGKTYNKVIENAPGMLSEKEKQKVLSKLEKIKFHPRDNQKNKQLIAKADRLYESCLGEIREHIAISVTNFERVLDGQNEIAIKKAQIEFSNFLDALEIEGRF</sequence>
<evidence type="ECO:0000313" key="8">
    <source>
        <dbReference type="Proteomes" id="UP000076643"/>
    </source>
</evidence>
<evidence type="ECO:0000256" key="1">
    <source>
        <dbReference type="ARBA" id="ARBA00007381"/>
    </source>
</evidence>
<dbReference type="PROSITE" id="PS00297">
    <property type="entry name" value="HSP70_1"/>
    <property type="match status" value="1"/>
</dbReference>
<protein>
    <recommendedName>
        <fullName evidence="9">Molecular chaperone HscC</fullName>
    </recommendedName>
</protein>
<organism evidence="7 8">
    <name type="scientific">Pseudoalteromonas luteoviolacea DSM 6061</name>
    <dbReference type="NCBI Taxonomy" id="1365250"/>
    <lineage>
        <taxon>Bacteria</taxon>
        <taxon>Pseudomonadati</taxon>
        <taxon>Pseudomonadota</taxon>
        <taxon>Gammaproteobacteria</taxon>
        <taxon>Alteromonadales</taxon>
        <taxon>Pseudoalteromonadaceae</taxon>
        <taxon>Pseudoalteromonas</taxon>
    </lineage>
</organism>
<dbReference type="PRINTS" id="PR00301">
    <property type="entry name" value="HEATSHOCK70"/>
</dbReference>
<evidence type="ECO:0000313" key="7">
    <source>
        <dbReference type="EMBL" id="KZN43257.1"/>
    </source>
</evidence>
<accession>A0A166YQ86</accession>
<gene>
    <name evidence="7" type="ORF">N475_09140</name>
</gene>
<dbReference type="SUPFAM" id="SSF53067">
    <property type="entry name" value="Actin-like ATPase domain"/>
    <property type="match status" value="2"/>
</dbReference>
<dbReference type="InterPro" id="IPR018181">
    <property type="entry name" value="Heat_shock_70_CS"/>
</dbReference>
<dbReference type="SUPFAM" id="SSF100920">
    <property type="entry name" value="Heat shock protein 70kD (HSP70), peptide-binding domain"/>
    <property type="match status" value="1"/>
</dbReference>
<dbReference type="FunFam" id="3.30.420.40:FF:000071">
    <property type="entry name" value="Molecular chaperone DnaK"/>
    <property type="match status" value="1"/>
</dbReference>
<name>A0A166YQ86_9GAMM</name>
<proteinExistence type="inferred from homology"/>
<dbReference type="PANTHER" id="PTHR19375">
    <property type="entry name" value="HEAT SHOCK PROTEIN 70KDA"/>
    <property type="match status" value="1"/>
</dbReference>